<sequence>MNASNKISSLLSWMLVMTAVTKATNHLYNDICSSVLAWNNKGYRVTEVQCHPNSVPFDPKYQNGMFPYENETDSWRGEIFVCQCSCQLKNYIPNGQILSDSTIPHGARLNYKCDAGYEKAIPAEIVCFDGLLMTISDHLNYGHINTSFRQMSLPKTFAEDFNEYIFHLELIATDDWSPSEEVVRYNQKVFRELGNQTELLYYLHNERGYQAARVDLKRHQKVECVKKIKNKKLTVLSEASESKRISTCLIIIMIIVGLVYQIDAAD</sequence>
<gene>
    <name evidence="3" type="ORF">ACJMK2_014361</name>
</gene>
<dbReference type="SUPFAM" id="SSF57535">
    <property type="entry name" value="Complement control module/SCR domain"/>
    <property type="match status" value="1"/>
</dbReference>
<proteinExistence type="predicted"/>
<dbReference type="Gene3D" id="2.10.70.10">
    <property type="entry name" value="Complement Module, domain 1"/>
    <property type="match status" value="1"/>
</dbReference>
<dbReference type="EMBL" id="JBJQND010000014">
    <property type="protein sequence ID" value="KAL3855134.1"/>
    <property type="molecule type" value="Genomic_DNA"/>
</dbReference>
<dbReference type="CDD" id="cd00033">
    <property type="entry name" value="CCP"/>
    <property type="match status" value="1"/>
</dbReference>
<protein>
    <recommendedName>
        <fullName evidence="5">Sushi domain-containing protein</fullName>
    </recommendedName>
</protein>
<comment type="caution">
    <text evidence="3">The sequence shown here is derived from an EMBL/GenBank/DDBJ whole genome shotgun (WGS) entry which is preliminary data.</text>
</comment>
<name>A0ABD3V0G5_SINWO</name>
<evidence type="ECO:0008006" key="5">
    <source>
        <dbReference type="Google" id="ProtNLM"/>
    </source>
</evidence>
<keyword evidence="2" id="KW-0732">Signal</keyword>
<evidence type="ECO:0000256" key="2">
    <source>
        <dbReference type="SAM" id="SignalP"/>
    </source>
</evidence>
<evidence type="ECO:0000313" key="3">
    <source>
        <dbReference type="EMBL" id="KAL3855134.1"/>
    </source>
</evidence>
<dbReference type="InterPro" id="IPR035976">
    <property type="entry name" value="Sushi/SCR/CCP_sf"/>
</dbReference>
<evidence type="ECO:0000313" key="4">
    <source>
        <dbReference type="Proteomes" id="UP001634394"/>
    </source>
</evidence>
<accession>A0ABD3V0G5</accession>
<feature type="chain" id="PRO_5044816113" description="Sushi domain-containing protein" evidence="2">
    <location>
        <begin position="24"/>
        <end position="266"/>
    </location>
</feature>
<keyword evidence="1" id="KW-1015">Disulfide bond</keyword>
<evidence type="ECO:0000256" key="1">
    <source>
        <dbReference type="ARBA" id="ARBA00023157"/>
    </source>
</evidence>
<dbReference type="InterPro" id="IPR000436">
    <property type="entry name" value="Sushi_SCR_CCP_dom"/>
</dbReference>
<keyword evidence="4" id="KW-1185">Reference proteome</keyword>
<organism evidence="3 4">
    <name type="scientific">Sinanodonta woodiana</name>
    <name type="common">Chinese pond mussel</name>
    <name type="synonym">Anodonta woodiana</name>
    <dbReference type="NCBI Taxonomy" id="1069815"/>
    <lineage>
        <taxon>Eukaryota</taxon>
        <taxon>Metazoa</taxon>
        <taxon>Spiralia</taxon>
        <taxon>Lophotrochozoa</taxon>
        <taxon>Mollusca</taxon>
        <taxon>Bivalvia</taxon>
        <taxon>Autobranchia</taxon>
        <taxon>Heteroconchia</taxon>
        <taxon>Palaeoheterodonta</taxon>
        <taxon>Unionida</taxon>
        <taxon>Unionoidea</taxon>
        <taxon>Unionidae</taxon>
        <taxon>Unioninae</taxon>
        <taxon>Sinanodonta</taxon>
    </lineage>
</organism>
<dbReference type="AlphaFoldDB" id="A0ABD3V0G5"/>
<feature type="signal peptide" evidence="2">
    <location>
        <begin position="1"/>
        <end position="23"/>
    </location>
</feature>
<dbReference type="Proteomes" id="UP001634394">
    <property type="component" value="Unassembled WGS sequence"/>
</dbReference>
<reference evidence="3 4" key="1">
    <citation type="submission" date="2024-11" db="EMBL/GenBank/DDBJ databases">
        <title>Chromosome-level genome assembly of the freshwater bivalve Anodonta woodiana.</title>
        <authorList>
            <person name="Chen X."/>
        </authorList>
    </citation>
    <scope>NUCLEOTIDE SEQUENCE [LARGE SCALE GENOMIC DNA]</scope>
    <source>
        <strain evidence="3">MN2024</strain>
        <tissue evidence="3">Gills</tissue>
    </source>
</reference>